<proteinExistence type="predicted"/>
<gene>
    <name evidence="2" type="ORF">NCTC10976_01896</name>
    <name evidence="1" type="ORF">OYG11_09285</name>
</gene>
<dbReference type="EMBL" id="LR134515">
    <property type="protein sequence ID" value="VEJ17744.1"/>
    <property type="molecule type" value="Genomic_DNA"/>
</dbReference>
<reference evidence="2 3" key="1">
    <citation type="submission" date="2018-12" db="EMBL/GenBank/DDBJ databases">
        <authorList>
            <consortium name="Pathogen Informatics"/>
        </authorList>
    </citation>
    <scope>NUCLEOTIDE SEQUENCE [LARGE SCALE GENOMIC DNA]</scope>
    <source>
        <strain evidence="2 3">NCTC10976</strain>
    </source>
</reference>
<reference evidence="1" key="3">
    <citation type="submission" date="2022-12" db="EMBL/GenBank/DDBJ databases">
        <authorList>
            <person name="Kardos G."/>
            <person name="Sarkozi R."/>
            <person name="Laczko L."/>
            <person name="Marton S."/>
            <person name="Makrai L."/>
            <person name="Banyai K."/>
            <person name="Fodor L."/>
        </authorList>
    </citation>
    <scope>NUCLEOTIDE SEQUENCE</scope>
    <source>
        <strain evidence="1">84/14</strain>
    </source>
</reference>
<dbReference type="Proteomes" id="UP001077788">
    <property type="component" value="Unassembled WGS sequence"/>
</dbReference>
<evidence type="ECO:0000313" key="3">
    <source>
        <dbReference type="Proteomes" id="UP000275510"/>
    </source>
</evidence>
<evidence type="ECO:0000313" key="1">
    <source>
        <dbReference type="EMBL" id="MCY6524402.1"/>
    </source>
</evidence>
<dbReference type="AlphaFoldDB" id="A0A2X3XP97"/>
<dbReference type="RefSeq" id="WP_005602530.1">
    <property type="nucleotide sequence ID" value="NZ_CBDBSV010000021.1"/>
</dbReference>
<dbReference type="EMBL" id="JAPQFC010000001">
    <property type="protein sequence ID" value="MCY6524402.1"/>
    <property type="molecule type" value="Genomic_DNA"/>
</dbReference>
<organism evidence="2 3">
    <name type="scientific">Actinobacillus pleuropneumoniae</name>
    <name type="common">Haemophilus pleuropneumoniae</name>
    <dbReference type="NCBI Taxonomy" id="715"/>
    <lineage>
        <taxon>Bacteria</taxon>
        <taxon>Pseudomonadati</taxon>
        <taxon>Pseudomonadota</taxon>
        <taxon>Gammaproteobacteria</taxon>
        <taxon>Pasteurellales</taxon>
        <taxon>Pasteurellaceae</taxon>
        <taxon>Actinobacillus</taxon>
    </lineage>
</organism>
<reference evidence="1" key="2">
    <citation type="journal article" date="2021" name="Vet Sci">
        <title>O-Serogroups and Pathovirotypes of Escherichia coli Isolated from Post-Weaning Piglets Showing Diarrhoea and/or Oedema in South Korea.</title>
        <authorList>
            <person name="Byun J.W."/>
            <person name="Moon B.Y."/>
            <person name="Do K.H."/>
            <person name="Lee K."/>
            <person name="Lee H.Y."/>
            <person name="Kim W.I."/>
            <person name="So B."/>
            <person name="Lee W.K."/>
        </authorList>
    </citation>
    <scope>NUCLEOTIDE SEQUENCE</scope>
    <source>
        <strain evidence="1">84/14</strain>
    </source>
</reference>
<name>A0A2X3XP97_ACTPL</name>
<accession>A0A2X3XP97</accession>
<sequence length="104" mass="12457">MNELEKLKFGAQEKLQQIEAFKFELLGFLNDWEAKIRLYLTKNPIERTEQDFCSLIEAIENRDGFLSIYLNILEKSFATTPAPTSYEEYLKMALEDYNFDWRMR</sequence>
<protein>
    <submittedName>
        <fullName evidence="2">Uncharacterized protein</fullName>
    </submittedName>
</protein>
<dbReference type="Proteomes" id="UP000275510">
    <property type="component" value="Chromosome"/>
</dbReference>
<evidence type="ECO:0000313" key="2">
    <source>
        <dbReference type="EMBL" id="VEJ17744.1"/>
    </source>
</evidence>